<dbReference type="GO" id="GO:0110154">
    <property type="term" value="P:RNA decapping"/>
    <property type="evidence" value="ECO:0007669"/>
    <property type="project" value="TreeGrafter"/>
</dbReference>
<dbReference type="InterPro" id="IPR004843">
    <property type="entry name" value="Calcineurin-like_PHP"/>
</dbReference>
<name>A0A165L4F1_PELLU</name>
<evidence type="ECO:0000313" key="3">
    <source>
        <dbReference type="Proteomes" id="UP000076481"/>
    </source>
</evidence>
<dbReference type="InterPro" id="IPR029052">
    <property type="entry name" value="Metallo-depent_PP-like"/>
</dbReference>
<dbReference type="GO" id="GO:0016791">
    <property type="term" value="F:phosphatase activity"/>
    <property type="evidence" value="ECO:0007669"/>
    <property type="project" value="TreeGrafter"/>
</dbReference>
<dbReference type="EMBL" id="LVWG01000035">
    <property type="protein sequence ID" value="KZK73560.1"/>
    <property type="molecule type" value="Genomic_DNA"/>
</dbReference>
<dbReference type="InterPro" id="IPR050126">
    <property type="entry name" value="Ap4A_hydrolase"/>
</dbReference>
<evidence type="ECO:0000313" key="2">
    <source>
        <dbReference type="EMBL" id="KZK73560.1"/>
    </source>
</evidence>
<dbReference type="SUPFAM" id="SSF56300">
    <property type="entry name" value="Metallo-dependent phosphatases"/>
    <property type="match status" value="1"/>
</dbReference>
<dbReference type="PRINTS" id="PR00114">
    <property type="entry name" value="STPHPHTASE"/>
</dbReference>
<sequence length="235" mass="26884">MPIGSHLTEDHRIIAIGDIHGCIQTLKGLLYSIGLRPEDQLVFLGDIIDRGPSSRETVEHILELQDTFSCHFIAGNHELMLLEALDTGRPDAWIRNGGMETIDSYGGIPPTELPKPHLDLFRKCKPYMETEHWFFAHGGLDPDISIENGIRLQSPEDFSWQRAHMRREYLERNQYLWEKTLICGHTPVSVPVMLERLIAIDTGCVHRERPHLGTLSAVILPERRIVQQKNIEPYP</sequence>
<proteinExistence type="predicted"/>
<dbReference type="RefSeq" id="WP_303682249.1">
    <property type="nucleotide sequence ID" value="NZ_LVWG01000035.1"/>
</dbReference>
<reference evidence="2 3" key="1">
    <citation type="submission" date="2016-03" db="EMBL/GenBank/DDBJ databases">
        <title>Speciation and ecological success in dimly lit waters: horizontal gene transfer in a green sulfur bacteria bloom unveiled by metagenomic assembly.</title>
        <authorList>
            <person name="Llorens-Mares T."/>
            <person name="Liu Z."/>
            <person name="Allen L.Z."/>
            <person name="Rusch D.B."/>
            <person name="Craig M.T."/>
            <person name="Dupont C.L."/>
            <person name="Bryant D.A."/>
            <person name="Casamayor E.O."/>
        </authorList>
    </citation>
    <scope>NUCLEOTIDE SEQUENCE [LARGE SCALE GENOMIC DNA]</scope>
    <source>
        <strain evidence="2">CIII</strain>
    </source>
</reference>
<protein>
    <submittedName>
        <fullName evidence="2">Metallophosphoesterase</fullName>
    </submittedName>
</protein>
<accession>A0A165L4F1</accession>
<feature type="domain" description="Calcineurin-like phosphoesterase" evidence="1">
    <location>
        <begin position="12"/>
        <end position="189"/>
    </location>
</feature>
<dbReference type="Proteomes" id="UP000076481">
    <property type="component" value="Unassembled WGS sequence"/>
</dbReference>
<dbReference type="AlphaFoldDB" id="A0A165L4F1"/>
<dbReference type="Gene3D" id="3.60.21.10">
    <property type="match status" value="1"/>
</dbReference>
<dbReference type="GO" id="GO:0005737">
    <property type="term" value="C:cytoplasm"/>
    <property type="evidence" value="ECO:0007669"/>
    <property type="project" value="TreeGrafter"/>
</dbReference>
<dbReference type="InterPro" id="IPR006186">
    <property type="entry name" value="Ser/Thr-sp_prot-phosphatase"/>
</dbReference>
<organism evidence="2 3">
    <name type="scientific">Pelodictyon luteolum</name>
    <dbReference type="NCBI Taxonomy" id="1100"/>
    <lineage>
        <taxon>Bacteria</taxon>
        <taxon>Pseudomonadati</taxon>
        <taxon>Chlorobiota</taxon>
        <taxon>Chlorobiia</taxon>
        <taxon>Chlorobiales</taxon>
        <taxon>Chlorobiaceae</taxon>
        <taxon>Chlorobium/Pelodictyon group</taxon>
        <taxon>Pelodictyon</taxon>
    </lineage>
</organism>
<dbReference type="CDD" id="cd00144">
    <property type="entry name" value="MPP_PPP_family"/>
    <property type="match status" value="1"/>
</dbReference>
<dbReference type="GO" id="GO:0008803">
    <property type="term" value="F:bis(5'-nucleosyl)-tetraphosphatase (symmetrical) activity"/>
    <property type="evidence" value="ECO:0007669"/>
    <property type="project" value="TreeGrafter"/>
</dbReference>
<comment type="caution">
    <text evidence="2">The sequence shown here is derived from an EMBL/GenBank/DDBJ whole genome shotgun (WGS) entry which is preliminary data.</text>
</comment>
<dbReference type="PANTHER" id="PTHR42850:SF4">
    <property type="entry name" value="ZINC-DEPENDENT ENDOPOLYPHOSPHATASE"/>
    <property type="match status" value="1"/>
</dbReference>
<gene>
    <name evidence="2" type="ORF">A3K90_08010</name>
</gene>
<evidence type="ECO:0000259" key="1">
    <source>
        <dbReference type="Pfam" id="PF00149"/>
    </source>
</evidence>
<dbReference type="PANTHER" id="PTHR42850">
    <property type="entry name" value="METALLOPHOSPHOESTERASE"/>
    <property type="match status" value="1"/>
</dbReference>
<dbReference type="Pfam" id="PF00149">
    <property type="entry name" value="Metallophos"/>
    <property type="match status" value="1"/>
</dbReference>